<organism evidence="2 3">
    <name type="scientific">Haemaphysalis longicornis</name>
    <name type="common">Bush tick</name>
    <dbReference type="NCBI Taxonomy" id="44386"/>
    <lineage>
        <taxon>Eukaryota</taxon>
        <taxon>Metazoa</taxon>
        <taxon>Ecdysozoa</taxon>
        <taxon>Arthropoda</taxon>
        <taxon>Chelicerata</taxon>
        <taxon>Arachnida</taxon>
        <taxon>Acari</taxon>
        <taxon>Parasitiformes</taxon>
        <taxon>Ixodida</taxon>
        <taxon>Ixodoidea</taxon>
        <taxon>Ixodidae</taxon>
        <taxon>Haemaphysalinae</taxon>
        <taxon>Haemaphysalis</taxon>
    </lineage>
</organism>
<proteinExistence type="predicted"/>
<comment type="caution">
    <text evidence="2">The sequence shown here is derived from an EMBL/GenBank/DDBJ whole genome shotgun (WGS) entry which is preliminary data.</text>
</comment>
<feature type="compositionally biased region" description="Polar residues" evidence="1">
    <location>
        <begin position="165"/>
        <end position="179"/>
    </location>
</feature>
<reference evidence="2 3" key="1">
    <citation type="journal article" date="2020" name="Cell">
        <title>Large-Scale Comparative Analyses of Tick Genomes Elucidate Their Genetic Diversity and Vector Capacities.</title>
        <authorList>
            <consortium name="Tick Genome and Microbiome Consortium (TIGMIC)"/>
            <person name="Jia N."/>
            <person name="Wang J."/>
            <person name="Shi W."/>
            <person name="Du L."/>
            <person name="Sun Y."/>
            <person name="Zhan W."/>
            <person name="Jiang J.F."/>
            <person name="Wang Q."/>
            <person name="Zhang B."/>
            <person name="Ji P."/>
            <person name="Bell-Sakyi L."/>
            <person name="Cui X.M."/>
            <person name="Yuan T.T."/>
            <person name="Jiang B.G."/>
            <person name="Yang W.F."/>
            <person name="Lam T.T."/>
            <person name="Chang Q.C."/>
            <person name="Ding S.J."/>
            <person name="Wang X.J."/>
            <person name="Zhu J.G."/>
            <person name="Ruan X.D."/>
            <person name="Zhao L."/>
            <person name="Wei J.T."/>
            <person name="Ye R.Z."/>
            <person name="Que T.C."/>
            <person name="Du C.H."/>
            <person name="Zhou Y.H."/>
            <person name="Cheng J.X."/>
            <person name="Dai P.F."/>
            <person name="Guo W.B."/>
            <person name="Han X.H."/>
            <person name="Huang E.J."/>
            <person name="Li L.F."/>
            <person name="Wei W."/>
            <person name="Gao Y.C."/>
            <person name="Liu J.Z."/>
            <person name="Shao H.Z."/>
            <person name="Wang X."/>
            <person name="Wang C.C."/>
            <person name="Yang T.C."/>
            <person name="Huo Q.B."/>
            <person name="Li W."/>
            <person name="Chen H.Y."/>
            <person name="Chen S.E."/>
            <person name="Zhou L.G."/>
            <person name="Ni X.B."/>
            <person name="Tian J.H."/>
            <person name="Sheng Y."/>
            <person name="Liu T."/>
            <person name="Pan Y.S."/>
            <person name="Xia L.Y."/>
            <person name="Li J."/>
            <person name="Zhao F."/>
            <person name="Cao W.C."/>
        </authorList>
    </citation>
    <scope>NUCLEOTIDE SEQUENCE [LARGE SCALE GENOMIC DNA]</scope>
    <source>
        <strain evidence="2">HaeL-2018</strain>
    </source>
</reference>
<dbReference type="Proteomes" id="UP000821853">
    <property type="component" value="Unassembled WGS sequence"/>
</dbReference>
<feature type="region of interest" description="Disordered" evidence="1">
    <location>
        <begin position="165"/>
        <end position="214"/>
    </location>
</feature>
<gene>
    <name evidence="2" type="ORF">HPB48_017956</name>
</gene>
<dbReference type="OMA" id="TMTERCA"/>
<sequence length="214" mass="23670">MPPPPRNLPGPSRGWGHSGYARARFHPWLPRAPRRRPPSTLRTVATWTVVEADRSVGWVSRHPWELQPRPERGDPATDVPEPFRARLLSDRHPQEPPSFYTAEELRHLCPYCRVPQIHLPTHLAGALHRDRMTTAIAAASASAGPQTEDSVAAAFALLLQHGRTSSATLSRPTMSSTRGESVATARRKGRETGGWGHAQRVYAGTRRRTGAVRA</sequence>
<evidence type="ECO:0000313" key="3">
    <source>
        <dbReference type="Proteomes" id="UP000821853"/>
    </source>
</evidence>
<accession>A0A9J6FPF3</accession>
<dbReference type="EMBL" id="JABSTR010000003">
    <property type="protein sequence ID" value="KAH9364949.1"/>
    <property type="molecule type" value="Genomic_DNA"/>
</dbReference>
<dbReference type="OrthoDB" id="6526234at2759"/>
<dbReference type="AlphaFoldDB" id="A0A9J6FPF3"/>
<dbReference type="VEuPathDB" id="VectorBase:HLOH_050350"/>
<keyword evidence="3" id="KW-1185">Reference proteome</keyword>
<evidence type="ECO:0000256" key="1">
    <source>
        <dbReference type="SAM" id="MobiDB-lite"/>
    </source>
</evidence>
<evidence type="ECO:0000313" key="2">
    <source>
        <dbReference type="EMBL" id="KAH9364949.1"/>
    </source>
</evidence>
<name>A0A9J6FPF3_HAELO</name>
<protein>
    <submittedName>
        <fullName evidence="2">Uncharacterized protein</fullName>
    </submittedName>
</protein>
<feature type="compositionally biased region" description="Basic residues" evidence="1">
    <location>
        <begin position="205"/>
        <end position="214"/>
    </location>
</feature>